<dbReference type="RefSeq" id="WP_143094419.1">
    <property type="nucleotide sequence ID" value="NZ_BBPN01000045.1"/>
</dbReference>
<sequence>MRASDDAVHDRHLASTRTIGTLHLDSLSDGQFLTLWGVLGFVIVLCFGVAFQAWQGDNRPGQLPITFTGAAVISGRGLLAAMVITVVSSVHRAS</sequence>
<keyword evidence="1" id="KW-1133">Transmembrane helix</keyword>
<keyword evidence="1" id="KW-0812">Transmembrane</keyword>
<organism evidence="2 3">
    <name type="scientific">Streptacidiphilus jiangxiensis</name>
    <dbReference type="NCBI Taxonomy" id="235985"/>
    <lineage>
        <taxon>Bacteria</taxon>
        <taxon>Bacillati</taxon>
        <taxon>Actinomycetota</taxon>
        <taxon>Actinomycetes</taxon>
        <taxon>Kitasatosporales</taxon>
        <taxon>Streptomycetaceae</taxon>
        <taxon>Streptacidiphilus</taxon>
    </lineage>
</organism>
<dbReference type="Proteomes" id="UP000183015">
    <property type="component" value="Unassembled WGS sequence"/>
</dbReference>
<evidence type="ECO:0000313" key="3">
    <source>
        <dbReference type="Proteomes" id="UP000183015"/>
    </source>
</evidence>
<keyword evidence="3" id="KW-1185">Reference proteome</keyword>
<gene>
    <name evidence="2" type="ORF">SAMN05414137_10949</name>
</gene>
<evidence type="ECO:0000256" key="1">
    <source>
        <dbReference type="SAM" id="Phobius"/>
    </source>
</evidence>
<evidence type="ECO:0000313" key="2">
    <source>
        <dbReference type="EMBL" id="SEL47922.1"/>
    </source>
</evidence>
<feature type="transmembrane region" description="Helical" evidence="1">
    <location>
        <begin position="32"/>
        <end position="51"/>
    </location>
</feature>
<dbReference type="EMBL" id="FOAZ01000009">
    <property type="protein sequence ID" value="SEL47922.1"/>
    <property type="molecule type" value="Genomic_DNA"/>
</dbReference>
<keyword evidence="1" id="KW-0472">Membrane</keyword>
<reference evidence="3" key="1">
    <citation type="submission" date="2016-10" db="EMBL/GenBank/DDBJ databases">
        <authorList>
            <person name="Varghese N."/>
        </authorList>
    </citation>
    <scope>NUCLEOTIDE SEQUENCE [LARGE SCALE GENOMIC DNA]</scope>
    <source>
        <strain evidence="3">DSM 45096 / BCRC 16803 / CGMCC 4.1857 / CIP 109030 / JCM 12277 / KCTC 19219 / NBRC 100920 / 33214</strain>
    </source>
</reference>
<dbReference type="AlphaFoldDB" id="A0A1H7QIX5"/>
<protein>
    <submittedName>
        <fullName evidence="2">Uncharacterized protein</fullName>
    </submittedName>
</protein>
<feature type="transmembrane region" description="Helical" evidence="1">
    <location>
        <begin position="63"/>
        <end position="87"/>
    </location>
</feature>
<proteinExistence type="predicted"/>
<accession>A0A1H7QIX5</accession>
<name>A0A1H7QIX5_STRJI</name>